<dbReference type="InterPro" id="IPR008302">
    <property type="entry name" value="NamZ"/>
</dbReference>
<dbReference type="PANTHER" id="PTHR42915">
    <property type="entry name" value="HYPOTHETICAL 460 KDA PROTEIN IN FEUA-SIGW INTERGENIC REGION [PRECURSOR]"/>
    <property type="match status" value="1"/>
</dbReference>
<dbReference type="RefSeq" id="WP_128500621.1">
    <property type="nucleotide sequence ID" value="NZ_CP035107.1"/>
</dbReference>
<feature type="signal peptide" evidence="1">
    <location>
        <begin position="1"/>
        <end position="21"/>
    </location>
</feature>
<dbReference type="InterPro" id="IPR048502">
    <property type="entry name" value="NamZ_N"/>
</dbReference>
<dbReference type="OrthoDB" id="9801061at2"/>
<dbReference type="EMBL" id="CP035107">
    <property type="protein sequence ID" value="QAR30114.1"/>
    <property type="molecule type" value="Genomic_DNA"/>
</dbReference>
<accession>A0A3R5UWB3</accession>
<feature type="chain" id="PRO_5018746345" evidence="1">
    <location>
        <begin position="22"/>
        <end position="404"/>
    </location>
</feature>
<sequence>MRFKYTFFSLFLLLIFCKAQEKPSVDTHLVTKCFENPQIKVGAENTKVYLPLLVNKKVGVVTNQTGILPNYGNEHLVDFLLAQKINVKKIFSPEHGFRGKADAGEKVKSGIDEKTSLPIISLYGDNRKPKPSQLQDLEVILFDLQDVGVRFYTYISTLHYVMEAAAEKGIPVIVLDRPNPNAHYIDGPMLEPALRSFVGMHEVPIVYGMTIGEYAQMINGEKWLKNGIQADLTVVSLQNYTHDTPYDLPVKPSPNLPNAQSVNLYPSLCFFEGANVSAGRGTDKQFQIYGSPYLKGYKFKFTPHPNEGAKSPKFNGKTCYGEDLSNHERLNEISLKFLLDAYKKNTKNPFFTVFGGSYWIDKLAGTPSLRKQIIAGWDEAKIKKTWQKGLEKFKKTRAKYLLYP</sequence>
<protein>
    <submittedName>
        <fullName evidence="4">DUF1343 domain-containing protein</fullName>
    </submittedName>
</protein>
<reference evidence="4 5" key="1">
    <citation type="submission" date="2019-01" db="EMBL/GenBank/DDBJ databases">
        <title>Whole Genome of Ornithobacterium rhinotracheale FARPER-174b.</title>
        <authorList>
            <person name="Tataje-Lavanda L.A."/>
            <person name="Montalvan A."/>
            <person name="Montesinos R."/>
            <person name="Zimic M."/>
            <person name="Fernandez-Sanchez M."/>
            <person name="Fernandez-Diaz M."/>
        </authorList>
    </citation>
    <scope>NUCLEOTIDE SEQUENCE [LARGE SCALE GENOMIC DNA]</scope>
    <source>
        <strain evidence="4 5">FARPER-174b</strain>
    </source>
</reference>
<dbReference type="Proteomes" id="UP000287701">
    <property type="component" value="Chromosome"/>
</dbReference>
<proteinExistence type="predicted"/>
<evidence type="ECO:0000313" key="4">
    <source>
        <dbReference type="EMBL" id="QAR30114.1"/>
    </source>
</evidence>
<dbReference type="GO" id="GO:0033922">
    <property type="term" value="F:peptidoglycan beta-N-acetylmuramidase activity"/>
    <property type="evidence" value="ECO:0007669"/>
    <property type="project" value="InterPro"/>
</dbReference>
<evidence type="ECO:0000256" key="1">
    <source>
        <dbReference type="SAM" id="SignalP"/>
    </source>
</evidence>
<dbReference type="InterPro" id="IPR048503">
    <property type="entry name" value="NamZ_C"/>
</dbReference>
<dbReference type="AlphaFoldDB" id="A0A3R5UWB3"/>
<feature type="domain" description="Peptidoglycan beta-N-acetylmuramidase NamZ N-terminal" evidence="2">
    <location>
        <begin position="58"/>
        <end position="259"/>
    </location>
</feature>
<keyword evidence="1" id="KW-0732">Signal</keyword>
<organism evidence="4 5">
    <name type="scientific">Ornithobacterium rhinotracheale</name>
    <dbReference type="NCBI Taxonomy" id="28251"/>
    <lineage>
        <taxon>Bacteria</taxon>
        <taxon>Pseudomonadati</taxon>
        <taxon>Bacteroidota</taxon>
        <taxon>Flavobacteriia</taxon>
        <taxon>Flavobacteriales</taxon>
        <taxon>Weeksellaceae</taxon>
        <taxon>Ornithobacterium</taxon>
    </lineage>
</organism>
<dbReference type="PIRSF" id="PIRSF016719">
    <property type="entry name" value="UCP016719"/>
    <property type="match status" value="1"/>
</dbReference>
<dbReference type="Gene3D" id="3.40.50.12170">
    <property type="entry name" value="Uncharacterised protein PF07075, DUF1343"/>
    <property type="match status" value="1"/>
</dbReference>
<dbReference type="Pfam" id="PF20732">
    <property type="entry name" value="NamZ_C"/>
    <property type="match status" value="1"/>
</dbReference>
<feature type="domain" description="Peptidoglycan beta-N-acetylmuramidase NamZ C-terminal" evidence="3">
    <location>
        <begin position="264"/>
        <end position="403"/>
    </location>
</feature>
<evidence type="ECO:0000259" key="3">
    <source>
        <dbReference type="Pfam" id="PF20732"/>
    </source>
</evidence>
<dbReference type="PANTHER" id="PTHR42915:SF1">
    <property type="entry name" value="PEPTIDOGLYCAN BETA-N-ACETYLMURAMIDASE NAMZ"/>
    <property type="match status" value="1"/>
</dbReference>
<dbReference type="Gene3D" id="3.90.1150.140">
    <property type="match status" value="1"/>
</dbReference>
<evidence type="ECO:0000259" key="2">
    <source>
        <dbReference type="Pfam" id="PF07075"/>
    </source>
</evidence>
<gene>
    <name evidence="4" type="ORF">EQP59_01435</name>
</gene>
<dbReference type="Pfam" id="PF07075">
    <property type="entry name" value="NamZ_N"/>
    <property type="match status" value="1"/>
</dbReference>
<evidence type="ECO:0000313" key="5">
    <source>
        <dbReference type="Proteomes" id="UP000287701"/>
    </source>
</evidence>
<name>A0A3R5UWB3_ORNRH</name>